<feature type="region of interest" description="Disordered" evidence="6">
    <location>
        <begin position="152"/>
        <end position="190"/>
    </location>
</feature>
<gene>
    <name evidence="8" type="ORF">DL89DRAFT_257482</name>
</gene>
<evidence type="ECO:0000256" key="2">
    <source>
        <dbReference type="ARBA" id="ARBA00022737"/>
    </source>
</evidence>
<feature type="domain" description="C2H2-type" evidence="7">
    <location>
        <begin position="390"/>
        <end position="420"/>
    </location>
</feature>
<keyword evidence="2" id="KW-0677">Repeat</keyword>
<evidence type="ECO:0000256" key="5">
    <source>
        <dbReference type="PROSITE-ProRule" id="PRU00042"/>
    </source>
</evidence>
<dbReference type="PANTHER" id="PTHR23057:SF0">
    <property type="entry name" value="JUXTAPOSED WITH ANOTHER ZINC FINGER PROTEIN 1"/>
    <property type="match status" value="1"/>
</dbReference>
<comment type="caution">
    <text evidence="8">The sequence shown here is derived from an EMBL/GenBank/DDBJ whole genome shotgun (WGS) entry which is preliminary data.</text>
</comment>
<evidence type="ECO:0000313" key="8">
    <source>
        <dbReference type="EMBL" id="ORX70216.1"/>
    </source>
</evidence>
<dbReference type="OrthoDB" id="3269380at2759"/>
<keyword evidence="9" id="KW-1185">Reference proteome</keyword>
<dbReference type="InterPro" id="IPR013087">
    <property type="entry name" value="Znf_C2H2_type"/>
</dbReference>
<evidence type="ECO:0000256" key="6">
    <source>
        <dbReference type="SAM" id="MobiDB-lite"/>
    </source>
</evidence>
<protein>
    <recommendedName>
        <fullName evidence="7">C2H2-type domain-containing protein</fullName>
    </recommendedName>
</protein>
<dbReference type="GO" id="GO:0008270">
    <property type="term" value="F:zinc ion binding"/>
    <property type="evidence" value="ECO:0007669"/>
    <property type="project" value="UniProtKB-KW"/>
</dbReference>
<evidence type="ECO:0000256" key="4">
    <source>
        <dbReference type="ARBA" id="ARBA00022833"/>
    </source>
</evidence>
<dbReference type="STRING" id="61395.A0A1Y1WAF7"/>
<dbReference type="GeneID" id="63802181"/>
<feature type="compositionally biased region" description="Low complexity" evidence="6">
    <location>
        <begin position="504"/>
        <end position="516"/>
    </location>
</feature>
<evidence type="ECO:0000256" key="3">
    <source>
        <dbReference type="ARBA" id="ARBA00022771"/>
    </source>
</evidence>
<dbReference type="Gene3D" id="3.30.160.60">
    <property type="entry name" value="Classic Zinc Finger"/>
    <property type="match status" value="2"/>
</dbReference>
<keyword evidence="4" id="KW-0862">Zinc</keyword>
<organism evidence="8 9">
    <name type="scientific">Linderina pennispora</name>
    <dbReference type="NCBI Taxonomy" id="61395"/>
    <lineage>
        <taxon>Eukaryota</taxon>
        <taxon>Fungi</taxon>
        <taxon>Fungi incertae sedis</taxon>
        <taxon>Zoopagomycota</taxon>
        <taxon>Kickxellomycotina</taxon>
        <taxon>Kickxellomycetes</taxon>
        <taxon>Kickxellales</taxon>
        <taxon>Kickxellaceae</taxon>
        <taxon>Linderina</taxon>
    </lineage>
</organism>
<keyword evidence="3 5" id="KW-0863">Zinc-finger</keyword>
<name>A0A1Y1WAF7_9FUNG</name>
<feature type="compositionally biased region" description="Low complexity" evidence="6">
    <location>
        <begin position="455"/>
        <end position="473"/>
    </location>
</feature>
<evidence type="ECO:0000256" key="1">
    <source>
        <dbReference type="ARBA" id="ARBA00022723"/>
    </source>
</evidence>
<proteinExistence type="predicted"/>
<dbReference type="SUPFAM" id="SSF57667">
    <property type="entry name" value="beta-beta-alpha zinc fingers"/>
    <property type="match status" value="1"/>
</dbReference>
<dbReference type="RefSeq" id="XP_040743854.1">
    <property type="nucleotide sequence ID" value="XM_040885533.1"/>
</dbReference>
<feature type="compositionally biased region" description="Low complexity" evidence="6">
    <location>
        <begin position="539"/>
        <end position="574"/>
    </location>
</feature>
<dbReference type="AlphaFoldDB" id="A0A1Y1WAF7"/>
<dbReference type="PROSITE" id="PS00028">
    <property type="entry name" value="ZINC_FINGER_C2H2_1"/>
    <property type="match status" value="2"/>
</dbReference>
<reference evidence="8 9" key="1">
    <citation type="submission" date="2016-07" db="EMBL/GenBank/DDBJ databases">
        <title>Pervasive Adenine N6-methylation of Active Genes in Fungi.</title>
        <authorList>
            <consortium name="DOE Joint Genome Institute"/>
            <person name="Mondo S.J."/>
            <person name="Dannebaum R.O."/>
            <person name="Kuo R.C."/>
            <person name="Labutti K."/>
            <person name="Haridas S."/>
            <person name="Kuo A."/>
            <person name="Salamov A."/>
            <person name="Ahrendt S.R."/>
            <person name="Lipzen A."/>
            <person name="Sullivan W."/>
            <person name="Andreopoulos W.B."/>
            <person name="Clum A."/>
            <person name="Lindquist E."/>
            <person name="Daum C."/>
            <person name="Ramamoorthy G.K."/>
            <person name="Gryganskyi A."/>
            <person name="Culley D."/>
            <person name="Magnuson J.K."/>
            <person name="James T.Y."/>
            <person name="O'Malley M.A."/>
            <person name="Stajich J.E."/>
            <person name="Spatafora J.W."/>
            <person name="Visel A."/>
            <person name="Grigoriev I.V."/>
        </authorList>
    </citation>
    <scope>NUCLEOTIDE SEQUENCE [LARGE SCALE GENOMIC DNA]</scope>
    <source>
        <strain evidence="8 9">ATCC 12442</strain>
    </source>
</reference>
<keyword evidence="1" id="KW-0479">Metal-binding</keyword>
<dbReference type="PANTHER" id="PTHR23057">
    <property type="entry name" value="JUXTAPOSED WITH ANOTHER ZINC FINGER PROTEIN 1"/>
    <property type="match status" value="1"/>
</dbReference>
<evidence type="ECO:0000259" key="7">
    <source>
        <dbReference type="PROSITE" id="PS50157"/>
    </source>
</evidence>
<accession>A0A1Y1WAF7</accession>
<dbReference type="GO" id="GO:0005634">
    <property type="term" value="C:nucleus"/>
    <property type="evidence" value="ECO:0007669"/>
    <property type="project" value="TreeGrafter"/>
</dbReference>
<sequence>MMVKQNRLLELPAIGVPSTSHISQQPQQQPPMVDEDFYYPRDLEASFCRDFSCCGLVLNDLHDLLQHYEECHVRFEDDEAQADLADDCFFDDEWASADCLVDAPAATDLSGFGLTLEQQLILNAATTATNTAVCSPALSPVAAPGDISSISPKVTTGASHSTASSARNTPPLSPSHTASSSAISSPQETSLSYPSIDAALAGGRKRGAIADSECTAAGAMKKQATLGGAKPVTTSVDLSFASTALGLYDDDIIAALASATDPLFLSSVAAAAAGQDDSDNAKHANNAAAAAVAASTTLAQAASAAVAAVACDDSDDEVHLPPSVTAAMAGAVAAAAAAKAHGLLPRDDKPYRCPVSGCDKAYKNPNGLKYHNLHGHCSMGEEALGVSKPYKCRVPDCYKAYKNLNGLKYHVQHAHCAMIPSIRDLPPNATPAEVAAAVAAAAAAAAAAASNHSNAAPAPAARLPPAKPVGVPAHHPPAPQRPVPSTVRGPAMPQNGSRPAPVFRTPQQQQLPQRRPMATPAGPRPMARPLNSALPPRAPAMAAKSVAPAPRAAAPQQPRQPQQQVRAPAATASC</sequence>
<dbReference type="EMBL" id="MCFD01000006">
    <property type="protein sequence ID" value="ORX70216.1"/>
    <property type="molecule type" value="Genomic_DNA"/>
</dbReference>
<evidence type="ECO:0000313" key="9">
    <source>
        <dbReference type="Proteomes" id="UP000193922"/>
    </source>
</evidence>
<dbReference type="PROSITE" id="PS50157">
    <property type="entry name" value="ZINC_FINGER_C2H2_2"/>
    <property type="match status" value="1"/>
</dbReference>
<dbReference type="InterPro" id="IPR036236">
    <property type="entry name" value="Znf_C2H2_sf"/>
</dbReference>
<feature type="compositionally biased region" description="Low complexity" evidence="6">
    <location>
        <begin position="155"/>
        <end position="190"/>
    </location>
</feature>
<dbReference type="InterPro" id="IPR051580">
    <property type="entry name" value="ZnF-Chromatin_assoc"/>
</dbReference>
<dbReference type="SMART" id="SM00355">
    <property type="entry name" value="ZnF_C2H2"/>
    <property type="match status" value="3"/>
</dbReference>
<feature type="region of interest" description="Disordered" evidence="6">
    <location>
        <begin position="455"/>
        <end position="574"/>
    </location>
</feature>
<dbReference type="Proteomes" id="UP000193922">
    <property type="component" value="Unassembled WGS sequence"/>
</dbReference>